<feature type="transmembrane region" description="Helical" evidence="2">
    <location>
        <begin position="253"/>
        <end position="272"/>
    </location>
</feature>
<protein>
    <submittedName>
        <fullName evidence="4">DSC E3 ubiquitin ligase complex subunit 3</fullName>
    </submittedName>
</protein>
<dbReference type="InterPro" id="IPR000626">
    <property type="entry name" value="Ubiquitin-like_dom"/>
</dbReference>
<evidence type="ECO:0000313" key="4">
    <source>
        <dbReference type="EMBL" id="PSK40256.1"/>
    </source>
</evidence>
<sequence length="303" mass="32256">MDKPVDKAPASRSVDLVIRFTASIPDLVITVASPSTASTLSVKRLIRSHLSDNVSASRLRLISAGKVLADTKAVSQSISIPPPPPRTTTGHGSGDIRGKGKAPLRASPPPQPNARVYINCSVGDALSPTELADEAVAAEQADEVLNASNETISTKQNAEEDDQIEKKTTRPAPRGFDRLLNSGFNPDEVATLRTQFMAIQAHTHTPDTMPTGDDLRALEDRWLDGDAGGAAAGGATGDGDGGFGAEDGGLEDMLWGNLMGFFWPIAAVCWLMREEGVWSRRRQIAVLSGMLVNITFGFLRLTN</sequence>
<evidence type="ECO:0000313" key="5">
    <source>
        <dbReference type="Proteomes" id="UP000243723"/>
    </source>
</evidence>
<proteinExistence type="predicted"/>
<keyword evidence="2" id="KW-0812">Transmembrane</keyword>
<evidence type="ECO:0000259" key="3">
    <source>
        <dbReference type="PROSITE" id="PS50053"/>
    </source>
</evidence>
<organism evidence="4 5">
    <name type="scientific">Elsinoe australis</name>
    <dbReference type="NCBI Taxonomy" id="40998"/>
    <lineage>
        <taxon>Eukaryota</taxon>
        <taxon>Fungi</taxon>
        <taxon>Dikarya</taxon>
        <taxon>Ascomycota</taxon>
        <taxon>Pezizomycotina</taxon>
        <taxon>Dothideomycetes</taxon>
        <taxon>Dothideomycetidae</taxon>
        <taxon>Myriangiales</taxon>
        <taxon>Elsinoaceae</taxon>
        <taxon>Elsinoe</taxon>
    </lineage>
</organism>
<accession>A0A2P7YWB0</accession>
<dbReference type="InterPro" id="IPR025390">
    <property type="entry name" value="Dsc3_C"/>
</dbReference>
<dbReference type="Pfam" id="PF10302">
    <property type="entry name" value="Dsc3_N"/>
    <property type="match status" value="1"/>
</dbReference>
<feature type="region of interest" description="Disordered" evidence="1">
    <location>
        <begin position="147"/>
        <end position="181"/>
    </location>
</feature>
<dbReference type="SUPFAM" id="SSF54236">
    <property type="entry name" value="Ubiquitin-like"/>
    <property type="match status" value="1"/>
</dbReference>
<dbReference type="AlphaFoldDB" id="A0A2P7YWB0"/>
<evidence type="ECO:0000256" key="2">
    <source>
        <dbReference type="SAM" id="Phobius"/>
    </source>
</evidence>
<feature type="transmembrane region" description="Helical" evidence="2">
    <location>
        <begin position="284"/>
        <end position="301"/>
    </location>
</feature>
<dbReference type="EMBL" id="NHZQ01000363">
    <property type="protein sequence ID" value="PSK40256.1"/>
    <property type="molecule type" value="Genomic_DNA"/>
</dbReference>
<comment type="caution">
    <text evidence="4">The sequence shown here is derived from an EMBL/GenBank/DDBJ whole genome shotgun (WGS) entry which is preliminary data.</text>
</comment>
<dbReference type="Pfam" id="PF13373">
    <property type="entry name" value="Dsc3_C"/>
    <property type="match status" value="1"/>
</dbReference>
<dbReference type="Gene3D" id="3.10.20.90">
    <property type="entry name" value="Phosphatidylinositol 3-kinase Catalytic Subunit, Chain A, domain 1"/>
    <property type="match status" value="1"/>
</dbReference>
<gene>
    <name evidence="4" type="ORF">B9Z65_8196</name>
</gene>
<feature type="compositionally biased region" description="Polar residues" evidence="1">
    <location>
        <begin position="147"/>
        <end position="156"/>
    </location>
</feature>
<evidence type="ECO:0000256" key="1">
    <source>
        <dbReference type="SAM" id="MobiDB-lite"/>
    </source>
</evidence>
<keyword evidence="2" id="KW-0472">Membrane</keyword>
<keyword evidence="2" id="KW-1133">Transmembrane helix</keyword>
<dbReference type="GO" id="GO:0016874">
    <property type="term" value="F:ligase activity"/>
    <property type="evidence" value="ECO:0007669"/>
    <property type="project" value="UniProtKB-KW"/>
</dbReference>
<dbReference type="OrthoDB" id="2556122at2759"/>
<keyword evidence="4" id="KW-0436">Ligase</keyword>
<dbReference type="GO" id="GO:0044695">
    <property type="term" value="C:Dsc E3 ubiquitin ligase complex"/>
    <property type="evidence" value="ECO:0007669"/>
    <property type="project" value="InterPro"/>
</dbReference>
<name>A0A2P7YWB0_9PEZI</name>
<feature type="domain" description="Ubiquitin-like" evidence="3">
    <location>
        <begin position="14"/>
        <end position="76"/>
    </location>
</feature>
<dbReference type="Proteomes" id="UP000243723">
    <property type="component" value="Unassembled WGS sequence"/>
</dbReference>
<keyword evidence="5" id="KW-1185">Reference proteome</keyword>
<feature type="region of interest" description="Disordered" evidence="1">
    <location>
        <begin position="74"/>
        <end position="112"/>
    </location>
</feature>
<dbReference type="InterPro" id="IPR029071">
    <property type="entry name" value="Ubiquitin-like_domsf"/>
</dbReference>
<dbReference type="GO" id="GO:0005783">
    <property type="term" value="C:endoplasmic reticulum"/>
    <property type="evidence" value="ECO:0007669"/>
    <property type="project" value="TreeGrafter"/>
</dbReference>
<dbReference type="PROSITE" id="PS50053">
    <property type="entry name" value="UBIQUITIN_2"/>
    <property type="match status" value="1"/>
</dbReference>
<dbReference type="InterPro" id="IPR019413">
    <property type="entry name" value="Dsc3_ub-like_dom"/>
</dbReference>
<dbReference type="PANTHER" id="PTHR28049">
    <property type="entry name" value="TRANSMEMBRANE PROTEIN YOR223W"/>
    <property type="match status" value="1"/>
</dbReference>
<dbReference type="InterPro" id="IPR045226">
    <property type="entry name" value="Dsc3"/>
</dbReference>
<dbReference type="PANTHER" id="PTHR28049:SF1">
    <property type="entry name" value="DSC E3 UBIQUITIN LIGASE COMPLEX SUBUNIT 3"/>
    <property type="match status" value="1"/>
</dbReference>
<reference evidence="4 5" key="1">
    <citation type="submission" date="2017-05" db="EMBL/GenBank/DDBJ databases">
        <title>Draft genome sequence of Elsinoe australis.</title>
        <authorList>
            <person name="Cheng Q."/>
        </authorList>
    </citation>
    <scope>NUCLEOTIDE SEQUENCE [LARGE SCALE GENOMIC DNA]</scope>
    <source>
        <strain evidence="4 5">NL1</strain>
    </source>
</reference>